<comment type="caution">
    <text evidence="2">The sequence shown here is derived from an EMBL/GenBank/DDBJ whole genome shotgun (WGS) entry which is preliminary data.</text>
</comment>
<feature type="region of interest" description="Disordered" evidence="1">
    <location>
        <begin position="35"/>
        <end position="75"/>
    </location>
</feature>
<feature type="compositionally biased region" description="Low complexity" evidence="1">
    <location>
        <begin position="110"/>
        <end position="121"/>
    </location>
</feature>
<evidence type="ECO:0000313" key="3">
    <source>
        <dbReference type="Proteomes" id="UP001465755"/>
    </source>
</evidence>
<organism evidence="2 3">
    <name type="scientific">Symbiochloris irregularis</name>
    <dbReference type="NCBI Taxonomy" id="706552"/>
    <lineage>
        <taxon>Eukaryota</taxon>
        <taxon>Viridiplantae</taxon>
        <taxon>Chlorophyta</taxon>
        <taxon>core chlorophytes</taxon>
        <taxon>Trebouxiophyceae</taxon>
        <taxon>Trebouxiales</taxon>
        <taxon>Trebouxiaceae</taxon>
        <taxon>Symbiochloris</taxon>
    </lineage>
</organism>
<name>A0AAW1PN94_9CHLO</name>
<gene>
    <name evidence="2" type="ORF">WJX73_003634</name>
</gene>
<feature type="compositionally biased region" description="Acidic residues" evidence="1">
    <location>
        <begin position="124"/>
        <end position="143"/>
    </location>
</feature>
<proteinExistence type="predicted"/>
<dbReference type="AlphaFoldDB" id="A0AAW1PN94"/>
<evidence type="ECO:0000313" key="2">
    <source>
        <dbReference type="EMBL" id="KAK9809414.1"/>
    </source>
</evidence>
<dbReference type="EMBL" id="JALJOQ010000020">
    <property type="protein sequence ID" value="KAK9809414.1"/>
    <property type="molecule type" value="Genomic_DNA"/>
</dbReference>
<reference evidence="2 3" key="1">
    <citation type="journal article" date="2024" name="Nat. Commun.">
        <title>Phylogenomics reveals the evolutionary origins of lichenization in chlorophyte algae.</title>
        <authorList>
            <person name="Puginier C."/>
            <person name="Libourel C."/>
            <person name="Otte J."/>
            <person name="Skaloud P."/>
            <person name="Haon M."/>
            <person name="Grisel S."/>
            <person name="Petersen M."/>
            <person name="Berrin J.G."/>
            <person name="Delaux P.M."/>
            <person name="Dal Grande F."/>
            <person name="Keller J."/>
        </authorList>
    </citation>
    <scope>NUCLEOTIDE SEQUENCE [LARGE SCALE GENOMIC DNA]</scope>
    <source>
        <strain evidence="2 3">SAG 2036</strain>
    </source>
</reference>
<feature type="region of interest" description="Disordered" evidence="1">
    <location>
        <begin position="110"/>
        <end position="154"/>
    </location>
</feature>
<sequence>MHGTATAAACIRWSEHPGTDWPVLPRAAAHVPMQNELTSDSCGPWSGASEHGPAVADCTQSSVSDHFHRPPDQGAGPSFVMSHQAVQQYRQLPSALPLLLPWCLLTSSSSTSSAHWHPTASDAADVEDDINPFELDSGSDDSAGEPLDGHASSAPLAHVDPLRKAASNQRWLQQESAATNLQLKVADEFRCCGPLQRSSGRYWRMAELRVVTSSFLSGIHGGSQQYTCRAACVSHIT</sequence>
<dbReference type="Proteomes" id="UP001465755">
    <property type="component" value="Unassembled WGS sequence"/>
</dbReference>
<protein>
    <submittedName>
        <fullName evidence="2">Uncharacterized protein</fullName>
    </submittedName>
</protein>
<keyword evidence="3" id="KW-1185">Reference proteome</keyword>
<accession>A0AAW1PN94</accession>
<evidence type="ECO:0000256" key="1">
    <source>
        <dbReference type="SAM" id="MobiDB-lite"/>
    </source>
</evidence>